<dbReference type="InterPro" id="IPR000277">
    <property type="entry name" value="Cys/Met-Metab_PyrdxlP-dep_enz"/>
</dbReference>
<keyword evidence="3" id="KW-0808">Transferase</keyword>
<dbReference type="EMBL" id="HBJB01000168">
    <property type="protein sequence ID" value="CAE0839896.1"/>
    <property type="molecule type" value="Transcribed_RNA"/>
</dbReference>
<comment type="cofactor">
    <cofactor evidence="1 6">
        <name>pyridoxal 5'-phosphate</name>
        <dbReference type="ChEBI" id="CHEBI:597326"/>
    </cofactor>
</comment>
<reference evidence="7" key="1">
    <citation type="submission" date="2021-01" db="EMBL/GenBank/DDBJ databases">
        <authorList>
            <person name="Corre E."/>
            <person name="Pelletier E."/>
            <person name="Niang G."/>
            <person name="Scheremetjew M."/>
            <person name="Finn R."/>
            <person name="Kale V."/>
            <person name="Holt S."/>
            <person name="Cochrane G."/>
            <person name="Meng A."/>
            <person name="Brown T."/>
            <person name="Cohen L."/>
        </authorList>
    </citation>
    <scope>NUCLEOTIDE SEQUENCE</scope>
    <source>
        <strain evidence="7">LB1974</strain>
    </source>
</reference>
<dbReference type="GO" id="GO:0005737">
    <property type="term" value="C:cytoplasm"/>
    <property type="evidence" value="ECO:0007669"/>
    <property type="project" value="TreeGrafter"/>
</dbReference>
<dbReference type="PANTHER" id="PTHR43797">
    <property type="entry name" value="HOMOCYSTEINE/CYSTEINE SYNTHASE"/>
    <property type="match status" value="1"/>
</dbReference>
<dbReference type="AlphaFoldDB" id="A0A7S4LN86"/>
<feature type="modified residue" description="N6-(pyridoxal phosphate)lysine" evidence="5">
    <location>
        <position position="216"/>
    </location>
</feature>
<dbReference type="PROSITE" id="PS00868">
    <property type="entry name" value="CYS_MET_METAB_PP"/>
    <property type="match status" value="1"/>
</dbReference>
<evidence type="ECO:0000256" key="6">
    <source>
        <dbReference type="RuleBase" id="RU362118"/>
    </source>
</evidence>
<dbReference type="GO" id="GO:0019346">
    <property type="term" value="P:transsulfuration"/>
    <property type="evidence" value="ECO:0007669"/>
    <property type="project" value="InterPro"/>
</dbReference>
<evidence type="ECO:0008006" key="8">
    <source>
        <dbReference type="Google" id="ProtNLM"/>
    </source>
</evidence>
<accession>A0A7S4LN86</accession>
<dbReference type="GO" id="GO:0004124">
    <property type="term" value="F:cysteine synthase activity"/>
    <property type="evidence" value="ECO:0007669"/>
    <property type="project" value="TreeGrafter"/>
</dbReference>
<dbReference type="CDD" id="cd00614">
    <property type="entry name" value="CGS_like"/>
    <property type="match status" value="1"/>
</dbReference>
<keyword evidence="4 5" id="KW-0663">Pyridoxal phosphate</keyword>
<dbReference type="PANTHER" id="PTHR43797:SF2">
    <property type="entry name" value="HOMOCYSTEINE_CYSTEINE SYNTHASE"/>
    <property type="match status" value="1"/>
</dbReference>
<gene>
    <name evidence="7" type="ORF">OMAR00294_LOCUS149</name>
</gene>
<dbReference type="PIRSF" id="PIRSF001434">
    <property type="entry name" value="CGS"/>
    <property type="match status" value="1"/>
</dbReference>
<proteinExistence type="inferred from homology"/>
<name>A0A7S4LN86_OXYMA</name>
<evidence type="ECO:0000313" key="7">
    <source>
        <dbReference type="EMBL" id="CAE0839896.1"/>
    </source>
</evidence>
<comment type="similarity">
    <text evidence="2 6">Belongs to the trans-sulfuration enzymes family.</text>
</comment>
<dbReference type="GO" id="GO:0003961">
    <property type="term" value="F:O-acetylhomoserine aminocarboxypropyltransferase activity"/>
    <property type="evidence" value="ECO:0007669"/>
    <property type="project" value="TreeGrafter"/>
</dbReference>
<dbReference type="GO" id="GO:0006535">
    <property type="term" value="P:cysteine biosynthetic process from serine"/>
    <property type="evidence" value="ECO:0007669"/>
    <property type="project" value="TreeGrafter"/>
</dbReference>
<dbReference type="Gene3D" id="3.40.640.10">
    <property type="entry name" value="Type I PLP-dependent aspartate aminotransferase-like (Major domain)"/>
    <property type="match status" value="1"/>
</dbReference>
<dbReference type="GO" id="GO:0030170">
    <property type="term" value="F:pyridoxal phosphate binding"/>
    <property type="evidence" value="ECO:0007669"/>
    <property type="project" value="InterPro"/>
</dbReference>
<evidence type="ECO:0000256" key="2">
    <source>
        <dbReference type="ARBA" id="ARBA00009077"/>
    </source>
</evidence>
<evidence type="ECO:0000256" key="1">
    <source>
        <dbReference type="ARBA" id="ARBA00001933"/>
    </source>
</evidence>
<dbReference type="Gene3D" id="3.90.1150.10">
    <property type="entry name" value="Aspartate Aminotransferase, domain 1"/>
    <property type="match status" value="1"/>
</dbReference>
<dbReference type="NCBIfam" id="TIGR01326">
    <property type="entry name" value="OAH_OAS_sulfhy"/>
    <property type="match status" value="1"/>
</dbReference>
<dbReference type="InterPro" id="IPR054542">
    <property type="entry name" value="Cys_met_metab_PP"/>
</dbReference>
<dbReference type="SUPFAM" id="SSF53383">
    <property type="entry name" value="PLP-dependent transferases"/>
    <property type="match status" value="1"/>
</dbReference>
<protein>
    <recommendedName>
        <fullName evidence="8">O-acetylhomoserine aminocarboxypropyltransferase</fullName>
    </recommendedName>
</protein>
<sequence length="455" mass="48246">MSGEFGGRCPADAGFATKCLLGGQQPDPSSGARVPPIVQNTGYVFKGTDDAADKFNLAAFGPIYSRLGNPTNDALEAKIAALEGGMACLTVASGHAAQHLAFSNLMEAGDNFVTTNKLYGGSVTQFNRLFEQFGWEARFCAVDDYAAIEKAIDDKTKAVYCESISNPEGMMMDLKKIADIAHAKGLPLIVDNTSATPYLCRPFEHGADIVVHSLTKFMNGHGNALGGAIVEKGDFNWGANPDKFPILAKPCDSYHGMVFYDVFGKDGPVAEMFGTKGKTGMSFAIAARALGLRDAGPSMAPMNAFLINTGIETLPLRMAKHCSNAMAVAEFLAGHEKVAAVSYTGLPSNKNNSLIKQYCPNGSGSLFTFSLKGGFEAAKQVVNNVKMISLVANLGDCRTLVAHPASMMHRQLNEEQQKAAGASPEVVRITVGLEDPKDIIADLKQALDGVVAAKM</sequence>
<dbReference type="InterPro" id="IPR015424">
    <property type="entry name" value="PyrdxlP-dep_Trfase"/>
</dbReference>
<dbReference type="GO" id="GO:0071269">
    <property type="term" value="P:L-homocysteine biosynthetic process"/>
    <property type="evidence" value="ECO:0007669"/>
    <property type="project" value="TreeGrafter"/>
</dbReference>
<evidence type="ECO:0000256" key="4">
    <source>
        <dbReference type="ARBA" id="ARBA00022898"/>
    </source>
</evidence>
<organism evidence="7">
    <name type="scientific">Oxyrrhis marina</name>
    <name type="common">Dinoflagellate</name>
    <dbReference type="NCBI Taxonomy" id="2969"/>
    <lineage>
        <taxon>Eukaryota</taxon>
        <taxon>Sar</taxon>
        <taxon>Alveolata</taxon>
        <taxon>Dinophyceae</taxon>
        <taxon>Oxyrrhinales</taxon>
        <taxon>Oxyrrhinaceae</taxon>
        <taxon>Oxyrrhis</taxon>
    </lineage>
</organism>
<dbReference type="InterPro" id="IPR015421">
    <property type="entry name" value="PyrdxlP-dep_Trfase_major"/>
</dbReference>
<dbReference type="InterPro" id="IPR015422">
    <property type="entry name" value="PyrdxlP-dep_Trfase_small"/>
</dbReference>
<dbReference type="Pfam" id="PF01053">
    <property type="entry name" value="Cys_Met_Meta_PP"/>
    <property type="match status" value="1"/>
</dbReference>
<dbReference type="InterPro" id="IPR006235">
    <property type="entry name" value="OAc-hSer/O-AcSer_sulfhydrylase"/>
</dbReference>
<evidence type="ECO:0000256" key="3">
    <source>
        <dbReference type="ARBA" id="ARBA00022679"/>
    </source>
</evidence>
<dbReference type="FunFam" id="3.40.640.10:FF:000035">
    <property type="entry name" value="O-succinylhomoserine sulfhydrylase"/>
    <property type="match status" value="1"/>
</dbReference>
<evidence type="ECO:0000256" key="5">
    <source>
        <dbReference type="PIRSR" id="PIRSR001434-2"/>
    </source>
</evidence>